<accession>A0A1W6L8E7</accession>
<comment type="similarity">
    <text evidence="1">Belongs to the transferase hexapeptide repeat family.</text>
</comment>
<dbReference type="KEGG" id="rgu:A4W93_11315"/>
<dbReference type="Gene3D" id="3.40.50.20">
    <property type="match status" value="1"/>
</dbReference>
<proteinExistence type="inferred from homology"/>
<evidence type="ECO:0000256" key="4">
    <source>
        <dbReference type="ARBA" id="ARBA00023315"/>
    </source>
</evidence>
<dbReference type="InterPro" id="IPR041561">
    <property type="entry name" value="PglD_N"/>
</dbReference>
<dbReference type="STRING" id="946333.A4W93_11315"/>
<dbReference type="Pfam" id="PF17836">
    <property type="entry name" value="PglD_N"/>
    <property type="match status" value="1"/>
</dbReference>
<name>A0A1W6L8E7_9BURK</name>
<evidence type="ECO:0000256" key="2">
    <source>
        <dbReference type="ARBA" id="ARBA00022679"/>
    </source>
</evidence>
<dbReference type="GO" id="GO:0016746">
    <property type="term" value="F:acyltransferase activity"/>
    <property type="evidence" value="ECO:0007669"/>
    <property type="project" value="UniProtKB-KW"/>
</dbReference>
<evidence type="ECO:0000313" key="7">
    <source>
        <dbReference type="Proteomes" id="UP000193427"/>
    </source>
</evidence>
<evidence type="ECO:0000256" key="3">
    <source>
        <dbReference type="ARBA" id="ARBA00022737"/>
    </source>
</evidence>
<dbReference type="InterPro" id="IPR011004">
    <property type="entry name" value="Trimer_LpxA-like_sf"/>
</dbReference>
<dbReference type="PROSITE" id="PS00101">
    <property type="entry name" value="HEXAPEP_TRANSFERASES"/>
    <property type="match status" value="1"/>
</dbReference>
<evidence type="ECO:0000313" key="6">
    <source>
        <dbReference type="EMBL" id="ARN20438.1"/>
    </source>
</evidence>
<dbReference type="PANTHER" id="PTHR43300:SF7">
    <property type="entry name" value="UDP-N-ACETYLBACILLOSAMINE N-ACETYLTRANSFERASE"/>
    <property type="match status" value="1"/>
</dbReference>
<keyword evidence="4" id="KW-0012">Acyltransferase</keyword>
<reference evidence="6 7" key="1">
    <citation type="submission" date="2016-04" db="EMBL/GenBank/DDBJ databases">
        <title>Complete genome sequence of natural rubber-degrading, novel Gram-negative bacterium, Rhizobacter gummiphilus strain NS21.</title>
        <authorList>
            <person name="Tabata M."/>
            <person name="Kasai D."/>
            <person name="Fukuda M."/>
        </authorList>
    </citation>
    <scope>NUCLEOTIDE SEQUENCE [LARGE SCALE GENOMIC DNA]</scope>
    <source>
        <strain evidence="6 7">NS21</strain>
    </source>
</reference>
<gene>
    <name evidence="6" type="ORF">A4W93_11315</name>
</gene>
<dbReference type="Pfam" id="PF14602">
    <property type="entry name" value="Hexapep_2"/>
    <property type="match status" value="1"/>
</dbReference>
<evidence type="ECO:0000256" key="1">
    <source>
        <dbReference type="ARBA" id="ARBA00007274"/>
    </source>
</evidence>
<dbReference type="Gene3D" id="2.160.10.10">
    <property type="entry name" value="Hexapeptide repeat proteins"/>
    <property type="match status" value="1"/>
</dbReference>
<keyword evidence="7" id="KW-1185">Reference proteome</keyword>
<dbReference type="Pfam" id="PF00132">
    <property type="entry name" value="Hexapep"/>
    <property type="match status" value="1"/>
</dbReference>
<dbReference type="InterPro" id="IPR018357">
    <property type="entry name" value="Hexapep_transf_CS"/>
</dbReference>
<dbReference type="InterPro" id="IPR050179">
    <property type="entry name" value="Trans_hexapeptide_repeat"/>
</dbReference>
<evidence type="ECO:0000259" key="5">
    <source>
        <dbReference type="Pfam" id="PF17836"/>
    </source>
</evidence>
<keyword evidence="2" id="KW-0808">Transferase</keyword>
<sequence>MEDIVIWGAGGHAKVVAASIRRAGRFRVAGFIDDVNPGRAGEPFCGATVLGDRAAFDALHARQPVALHLAFGHCGARYRLGAELAARGVAFPVLVDPTALVAEGVSLGDGCYVGPGAVLNADARIGRHTILNTGTVVEHDGLVGDAVHLAPRVCLAGHVTVGDRTFVGAGTVVRDEIHIGRDCLVGLGSVVVRDLPDGVRAYGCPAAIKETP</sequence>
<dbReference type="OrthoDB" id="272049at2"/>
<dbReference type="RefSeq" id="WP_085750713.1">
    <property type="nucleotide sequence ID" value="NZ_BSPR01000023.1"/>
</dbReference>
<protein>
    <recommendedName>
        <fullName evidence="5">PglD N-terminal domain-containing protein</fullName>
    </recommendedName>
</protein>
<dbReference type="InterPro" id="IPR001451">
    <property type="entry name" value="Hexapep"/>
</dbReference>
<organism evidence="6 7">
    <name type="scientific">Piscinibacter gummiphilus</name>
    <dbReference type="NCBI Taxonomy" id="946333"/>
    <lineage>
        <taxon>Bacteria</taxon>
        <taxon>Pseudomonadati</taxon>
        <taxon>Pseudomonadota</taxon>
        <taxon>Betaproteobacteria</taxon>
        <taxon>Burkholderiales</taxon>
        <taxon>Sphaerotilaceae</taxon>
        <taxon>Piscinibacter</taxon>
    </lineage>
</organism>
<dbReference type="CDD" id="cd03360">
    <property type="entry name" value="LbH_AT_putative"/>
    <property type="match status" value="1"/>
</dbReference>
<dbReference type="AlphaFoldDB" id="A0A1W6L8E7"/>
<dbReference type="PANTHER" id="PTHR43300">
    <property type="entry name" value="ACETYLTRANSFERASE"/>
    <property type="match status" value="1"/>
</dbReference>
<dbReference type="InterPro" id="IPR020019">
    <property type="entry name" value="AcTrfase_PglD-like"/>
</dbReference>
<dbReference type="EMBL" id="CP015118">
    <property type="protein sequence ID" value="ARN20438.1"/>
    <property type="molecule type" value="Genomic_DNA"/>
</dbReference>
<feature type="domain" description="PglD N-terminal" evidence="5">
    <location>
        <begin position="3"/>
        <end position="79"/>
    </location>
</feature>
<keyword evidence="3" id="KW-0677">Repeat</keyword>
<dbReference type="NCBIfam" id="TIGR03570">
    <property type="entry name" value="NeuD_NnaD"/>
    <property type="match status" value="1"/>
</dbReference>
<dbReference type="SUPFAM" id="SSF51161">
    <property type="entry name" value="Trimeric LpxA-like enzymes"/>
    <property type="match status" value="1"/>
</dbReference>
<dbReference type="Proteomes" id="UP000193427">
    <property type="component" value="Chromosome"/>
</dbReference>